<dbReference type="EMBL" id="CAFBMD010000034">
    <property type="protein sequence ID" value="CAB4894653.1"/>
    <property type="molecule type" value="Genomic_DNA"/>
</dbReference>
<dbReference type="AlphaFoldDB" id="A0A6J7FSY9"/>
<dbReference type="Pfam" id="PF11361">
    <property type="entry name" value="DUF3159"/>
    <property type="match status" value="1"/>
</dbReference>
<feature type="transmembrane region" description="Helical" evidence="1">
    <location>
        <begin position="16"/>
        <end position="33"/>
    </location>
</feature>
<sequence length="205" mass="22365">MSDHSKVIDALGGKRGIIDSGLPSLAFVFVFTITRKLDLSLIIALAIAAVAAIARLVKRDTIQHAISGLVGVLICAWFSRSTGKAENFFLPGMIKSAIYCVVYLAANLLRWPILGLVLGPILGENLGWRKNPVRLRAYLLAGWVWVGLFVVRLGIQVPLYLANETTALGVATLVVGWPLFLLTVYLTWAILKRSAPAVEIEEEKN</sequence>
<dbReference type="EMBL" id="CAFBQA010000022">
    <property type="protein sequence ID" value="CAB5037258.1"/>
    <property type="molecule type" value="Genomic_DNA"/>
</dbReference>
<feature type="transmembrane region" description="Helical" evidence="1">
    <location>
        <begin position="135"/>
        <end position="155"/>
    </location>
</feature>
<gene>
    <name evidence="2" type="ORF">UFOPK2593_01216</name>
    <name evidence="3" type="ORF">UFOPK2894_00720</name>
    <name evidence="4" type="ORF">UFOPK3492_00601</name>
    <name evidence="5" type="ORF">UFOPK4234_00580</name>
    <name evidence="6" type="ORF">UFOPK4295_01487</name>
</gene>
<evidence type="ECO:0000313" key="6">
    <source>
        <dbReference type="EMBL" id="CAB5056502.1"/>
    </source>
</evidence>
<dbReference type="PIRSF" id="PIRSF010219">
    <property type="entry name" value="UCP010219"/>
    <property type="match status" value="1"/>
</dbReference>
<proteinExistence type="predicted"/>
<evidence type="ECO:0000313" key="5">
    <source>
        <dbReference type="EMBL" id="CAB5037258.1"/>
    </source>
</evidence>
<dbReference type="EMBL" id="CAFBQF010000111">
    <property type="protein sequence ID" value="CAB5056502.1"/>
    <property type="molecule type" value="Genomic_DNA"/>
</dbReference>
<evidence type="ECO:0000256" key="1">
    <source>
        <dbReference type="SAM" id="Phobius"/>
    </source>
</evidence>
<name>A0A6J7FSY9_9ZZZZ</name>
<keyword evidence="1" id="KW-0812">Transmembrane</keyword>
<protein>
    <submittedName>
        <fullName evidence="4">Unannotated protein</fullName>
    </submittedName>
</protein>
<feature type="transmembrane region" description="Helical" evidence="1">
    <location>
        <begin position="101"/>
        <end position="123"/>
    </location>
</feature>
<dbReference type="EMBL" id="CAEZZQ010000035">
    <property type="protein sequence ID" value="CAB4773481.1"/>
    <property type="molecule type" value="Genomic_DNA"/>
</dbReference>
<reference evidence="4" key="1">
    <citation type="submission" date="2020-05" db="EMBL/GenBank/DDBJ databases">
        <authorList>
            <person name="Chiriac C."/>
            <person name="Salcher M."/>
            <person name="Ghai R."/>
            <person name="Kavagutti S V."/>
        </authorList>
    </citation>
    <scope>NUCLEOTIDE SEQUENCE</scope>
</reference>
<evidence type="ECO:0000313" key="4">
    <source>
        <dbReference type="EMBL" id="CAB4894653.1"/>
    </source>
</evidence>
<keyword evidence="1" id="KW-1133">Transmembrane helix</keyword>
<keyword evidence="1" id="KW-0472">Membrane</keyword>
<organism evidence="4">
    <name type="scientific">freshwater metagenome</name>
    <dbReference type="NCBI Taxonomy" id="449393"/>
    <lineage>
        <taxon>unclassified sequences</taxon>
        <taxon>metagenomes</taxon>
        <taxon>ecological metagenomes</taxon>
    </lineage>
</organism>
<accession>A0A6J7FSY9</accession>
<feature type="transmembrane region" description="Helical" evidence="1">
    <location>
        <begin position="39"/>
        <end position="57"/>
    </location>
</feature>
<evidence type="ECO:0000313" key="2">
    <source>
        <dbReference type="EMBL" id="CAB4711891.1"/>
    </source>
</evidence>
<feature type="transmembrane region" description="Helical" evidence="1">
    <location>
        <begin position="167"/>
        <end position="191"/>
    </location>
</feature>
<evidence type="ECO:0000313" key="3">
    <source>
        <dbReference type="EMBL" id="CAB4773481.1"/>
    </source>
</evidence>
<dbReference type="InterPro" id="IPR016566">
    <property type="entry name" value="UCP010219"/>
</dbReference>
<dbReference type="EMBL" id="CAEZXW010000096">
    <property type="protein sequence ID" value="CAB4711891.1"/>
    <property type="molecule type" value="Genomic_DNA"/>
</dbReference>
<feature type="transmembrane region" description="Helical" evidence="1">
    <location>
        <begin position="64"/>
        <end position="81"/>
    </location>
</feature>